<dbReference type="Pfam" id="PF01807">
    <property type="entry name" value="Zn_ribbon_DnaG"/>
    <property type="match status" value="1"/>
</dbReference>
<dbReference type="SUPFAM" id="SSF57783">
    <property type="entry name" value="Zinc beta-ribbon"/>
    <property type="match status" value="1"/>
</dbReference>
<protein>
    <recommendedName>
        <fullName evidence="1">Zinc finger CHC2-type domain-containing protein</fullName>
    </recommendedName>
</protein>
<gene>
    <name evidence="2" type="ordered locus">bpr_II362</name>
</gene>
<name>E0S4G7_BUTPB</name>
<evidence type="ECO:0000313" key="2">
    <source>
        <dbReference type="EMBL" id="ADL36299.1"/>
    </source>
</evidence>
<dbReference type="RefSeq" id="WP_013282948.1">
    <property type="nucleotide sequence ID" value="NC_014389.1"/>
</dbReference>
<evidence type="ECO:0000259" key="1">
    <source>
        <dbReference type="Pfam" id="PF01807"/>
    </source>
</evidence>
<reference evidence="2 3" key="1">
    <citation type="journal article" date="2010" name="PLoS ONE">
        <title>The glycobiome of the rumen bacterium Butyrivibrio proteoclasticus B316(T) highlights adaptation to a polysaccharide-rich environment.</title>
        <authorList>
            <person name="Kelly W.J."/>
            <person name="Leahy S.C."/>
            <person name="Altermann E."/>
            <person name="Yeoman C.J."/>
            <person name="Dunne J.C."/>
            <person name="Kong Z."/>
            <person name="Pacheco D.M."/>
            <person name="Li D."/>
            <person name="Noel S.J."/>
            <person name="Moon C.D."/>
            <person name="Cookson A.L."/>
            <person name="Attwood G.T."/>
        </authorList>
    </citation>
    <scope>NUCLEOTIDE SEQUENCE [LARGE SCALE GENOMIC DNA]</scope>
    <source>
        <strain evidence="3">ATCC 51982 / DSM 14932 / B316</strain>
        <plasmid evidence="3">Plasmid pCY360</plasmid>
    </source>
</reference>
<keyword evidence="3" id="KW-1185">Reference proteome</keyword>
<dbReference type="GO" id="GO:0003899">
    <property type="term" value="F:DNA-directed RNA polymerase activity"/>
    <property type="evidence" value="ECO:0007669"/>
    <property type="project" value="InterPro"/>
</dbReference>
<dbReference type="HOGENOM" id="CLU_1088526_0_0_9"/>
<dbReference type="GO" id="GO:0008270">
    <property type="term" value="F:zinc ion binding"/>
    <property type="evidence" value="ECO:0007669"/>
    <property type="project" value="InterPro"/>
</dbReference>
<dbReference type="Gene3D" id="3.90.580.10">
    <property type="entry name" value="Zinc finger, CHC2-type domain"/>
    <property type="match status" value="1"/>
</dbReference>
<organism evidence="2 3">
    <name type="scientific">Butyrivibrio proteoclasticus (strain ATCC 51982 / DSM 14932 / B316)</name>
    <name type="common">Clostridium proteoclasticum</name>
    <dbReference type="NCBI Taxonomy" id="515622"/>
    <lineage>
        <taxon>Bacteria</taxon>
        <taxon>Bacillati</taxon>
        <taxon>Bacillota</taxon>
        <taxon>Clostridia</taxon>
        <taxon>Lachnospirales</taxon>
        <taxon>Lachnospiraceae</taxon>
        <taxon>Butyrivibrio</taxon>
    </lineage>
</organism>
<dbReference type="InterPro" id="IPR002694">
    <property type="entry name" value="Znf_CHC2"/>
</dbReference>
<proteinExistence type="predicted"/>
<accession>E0S4G7</accession>
<evidence type="ECO:0000313" key="3">
    <source>
        <dbReference type="Proteomes" id="UP000001299"/>
    </source>
</evidence>
<dbReference type="KEGG" id="bpb:bpr_II362"/>
<dbReference type="GO" id="GO:0003677">
    <property type="term" value="F:DNA binding"/>
    <property type="evidence" value="ECO:0007669"/>
    <property type="project" value="InterPro"/>
</dbReference>
<dbReference type="Proteomes" id="UP000001299">
    <property type="component" value="Plasmid pCY360"/>
</dbReference>
<dbReference type="AlphaFoldDB" id="E0S4G7"/>
<keyword evidence="2" id="KW-0614">Plasmid</keyword>
<dbReference type="EMBL" id="CP001812">
    <property type="protein sequence ID" value="ADL36299.1"/>
    <property type="molecule type" value="Genomic_DNA"/>
</dbReference>
<geneLocation type="plasmid" evidence="2 3">
    <name>pCY360</name>
</geneLocation>
<feature type="domain" description="Zinc finger CHC2-type" evidence="1">
    <location>
        <begin position="18"/>
        <end position="93"/>
    </location>
</feature>
<dbReference type="InterPro" id="IPR036977">
    <property type="entry name" value="DNA_primase_Znf_CHC2"/>
</dbReference>
<sequence length="255" mass="29845">MEYAEWKEEIKEVPIEDCCEMLGIEYRRQGSLLSILCPNPAHNDQHYGSCFIKNGRYTCYACGDHGDNIKLVQNVKMMSYQEATHMIARYANIPSWDDISYQQDEKEPLPLTDKQLKLLGLSSRVTIQHINGLEDVRPENGSWIRDLEGYATYIPETVNLVDLYREDKDLFNEMVIGKLFYRLIDLLTYYLTETFSSVKEQEATEMEIEGLIPLAYRYQKVCKKYGYDLGFVKEYKKKTITRIQTRSLSKFKFAV</sequence>
<dbReference type="GO" id="GO:0006260">
    <property type="term" value="P:DNA replication"/>
    <property type="evidence" value="ECO:0007669"/>
    <property type="project" value="InterPro"/>
</dbReference>